<feature type="domain" description="Glycine-rich" evidence="1">
    <location>
        <begin position="98"/>
        <end position="303"/>
    </location>
</feature>
<name>A0ABV3UEJ6_9GAMM</name>
<evidence type="ECO:0000313" key="3">
    <source>
        <dbReference type="Proteomes" id="UP001558101"/>
    </source>
</evidence>
<keyword evidence="3" id="KW-1185">Reference proteome</keyword>
<evidence type="ECO:0000259" key="1">
    <source>
        <dbReference type="Pfam" id="PF21722"/>
    </source>
</evidence>
<dbReference type="InterPro" id="IPR049304">
    <property type="entry name" value="Gly_rich_dom"/>
</dbReference>
<evidence type="ECO:0000313" key="2">
    <source>
        <dbReference type="EMBL" id="MEX3170810.1"/>
    </source>
</evidence>
<gene>
    <name evidence="2" type="ORF">AB4M04_01765</name>
</gene>
<protein>
    <recommendedName>
        <fullName evidence="1">Glycine-rich domain-containing protein</fullName>
    </recommendedName>
</protein>
<reference evidence="2 3" key="1">
    <citation type="submission" date="2024-07" db="EMBL/GenBank/DDBJ databases">
        <title>Genomes of novel Serratia strains from suburban soil.</title>
        <authorList>
            <person name="Markert E.X."/>
            <person name="Severe K."/>
            <person name="Severe L."/>
            <person name="Twing K.I."/>
            <person name="Ward L.M."/>
        </authorList>
    </citation>
    <scope>NUCLEOTIDE SEQUENCE [LARGE SCALE GENOMIC DNA]</scope>
    <source>
        <strain evidence="2 3">3C-UT</strain>
    </source>
</reference>
<sequence length="307" mass="29014">MAKNEFLPFGTAANANVLSNAAYQALPARVAGFGSGVAKSEELNSAWRQGSTMAAVLGQFIADKTGQDVLDDGDVNGLLDKLKGAMGGCLLGIQRFTTSGTYTPTPGTRYVVVEAVGGGGGGGGCATPGAGAVSAAAGGNSGSYGKGQFSITGPIPVTIGAGGIRGVASETPTGATIGGPGGDTKFGAFMTCPGGLSGLASNSFSIPNICQSIPPKSNPATGANISSIDGESGGNGFALGAGISGKGGSNPLGAGGASVGSSGNVSVAGGNGTGFGSGGSGAFSGSLASGKDGGMGAPGIVIVWEYT</sequence>
<dbReference type="EMBL" id="JBFQXQ010000001">
    <property type="protein sequence ID" value="MEX3170810.1"/>
    <property type="molecule type" value="Genomic_DNA"/>
</dbReference>
<accession>A0ABV3UEJ6</accession>
<proteinExistence type="predicted"/>
<dbReference type="Pfam" id="PF21722">
    <property type="entry name" value="Gly_rich_2"/>
    <property type="match status" value="1"/>
</dbReference>
<comment type="caution">
    <text evidence="2">The sequence shown here is derived from an EMBL/GenBank/DDBJ whole genome shotgun (WGS) entry which is preliminary data.</text>
</comment>
<organism evidence="2 3">
    <name type="scientific">Serratia quinivorans</name>
    <dbReference type="NCBI Taxonomy" id="137545"/>
    <lineage>
        <taxon>Bacteria</taxon>
        <taxon>Pseudomonadati</taxon>
        <taxon>Pseudomonadota</taxon>
        <taxon>Gammaproteobacteria</taxon>
        <taxon>Enterobacterales</taxon>
        <taxon>Yersiniaceae</taxon>
        <taxon>Serratia</taxon>
    </lineage>
</organism>
<dbReference type="Proteomes" id="UP001558101">
    <property type="component" value="Unassembled WGS sequence"/>
</dbReference>
<dbReference type="RefSeq" id="WP_368453092.1">
    <property type="nucleotide sequence ID" value="NZ_JBFQXQ010000001.1"/>
</dbReference>